<evidence type="ECO:0000259" key="1">
    <source>
        <dbReference type="Pfam" id="PF09084"/>
    </source>
</evidence>
<reference evidence="2" key="1">
    <citation type="journal article" date="2014" name="Front. Microbiol.">
        <title>High frequency of phylogenetically diverse reductive dehalogenase-homologous genes in deep subseafloor sedimentary metagenomes.</title>
        <authorList>
            <person name="Kawai M."/>
            <person name="Futagami T."/>
            <person name="Toyoda A."/>
            <person name="Takaki Y."/>
            <person name="Nishi S."/>
            <person name="Hori S."/>
            <person name="Arai W."/>
            <person name="Tsubouchi T."/>
            <person name="Morono Y."/>
            <person name="Uchiyama I."/>
            <person name="Ito T."/>
            <person name="Fujiyama A."/>
            <person name="Inagaki F."/>
            <person name="Takami H."/>
        </authorList>
    </citation>
    <scope>NUCLEOTIDE SEQUENCE</scope>
    <source>
        <strain evidence="2">Expedition CK06-06</strain>
    </source>
</reference>
<feature type="non-terminal residue" evidence="2">
    <location>
        <position position="1"/>
    </location>
</feature>
<gene>
    <name evidence="2" type="ORF">S01H1_30809</name>
</gene>
<dbReference type="Gene3D" id="3.40.190.10">
    <property type="entry name" value="Periplasmic binding protein-like II"/>
    <property type="match status" value="1"/>
</dbReference>
<dbReference type="InterPro" id="IPR015168">
    <property type="entry name" value="SsuA/THI5"/>
</dbReference>
<feature type="non-terminal residue" evidence="2">
    <location>
        <position position="275"/>
    </location>
</feature>
<comment type="caution">
    <text evidence="2">The sequence shown here is derived from an EMBL/GenBank/DDBJ whole genome shotgun (WGS) entry which is preliminary data.</text>
</comment>
<name>X0TH15_9ZZZZ</name>
<accession>X0TH15</accession>
<protein>
    <recommendedName>
        <fullName evidence="1">SsuA/THI5-like domain-containing protein</fullName>
    </recommendedName>
</protein>
<dbReference type="Pfam" id="PF09084">
    <property type="entry name" value="NMT1"/>
    <property type="match status" value="1"/>
</dbReference>
<dbReference type="SUPFAM" id="SSF53850">
    <property type="entry name" value="Periplasmic binding protein-like II"/>
    <property type="match status" value="1"/>
</dbReference>
<organism evidence="2">
    <name type="scientific">marine sediment metagenome</name>
    <dbReference type="NCBI Taxonomy" id="412755"/>
    <lineage>
        <taxon>unclassified sequences</taxon>
        <taxon>metagenomes</taxon>
        <taxon>ecological metagenomes</taxon>
    </lineage>
</organism>
<evidence type="ECO:0000313" key="2">
    <source>
        <dbReference type="EMBL" id="GAF86566.1"/>
    </source>
</evidence>
<dbReference type="EMBL" id="BARS01018980">
    <property type="protein sequence ID" value="GAF86566.1"/>
    <property type="molecule type" value="Genomic_DNA"/>
</dbReference>
<proteinExistence type="predicted"/>
<feature type="domain" description="SsuA/THI5-like" evidence="1">
    <location>
        <begin position="96"/>
        <end position="157"/>
    </location>
</feature>
<sequence length="275" mass="31274">NQRTPPTSSKPTIKLAGYDYDRVLALMDGRVQIEGFDTQFEVSSIGDMNTHIFSGAQTREVTEIGLHPFMLAYANDGFRDYTLIPVFPLRLFRHKSIFIRNDRGIKKPEDLRGKKIATPGYSSTSLTWIRGIVQHEYGVRPDEIKWVIASKDSSSKAAGKTSRQENILPEGIAYTQGPEDKDESDLLESGEVDALFHAAEPRALVEGHPRVARLFPDYRQTEREYFSRTGIFPIMHAVAIRKDVIEQQPWLPKAVFNAYSQAKQLTYDYMQTSAW</sequence>
<dbReference type="AlphaFoldDB" id="X0TH15"/>